<name>A0A9W8AFL2_9FUNG</name>
<dbReference type="AlphaFoldDB" id="A0A9W8AFL2"/>
<dbReference type="PANTHER" id="PTHR35020:SF2">
    <property type="entry name" value="N-ACETYLGLUCOSAMINE-INDUCED PROTEIN 1"/>
    <property type="match status" value="1"/>
</dbReference>
<dbReference type="InterPro" id="IPR022036">
    <property type="entry name" value="DUF3605"/>
</dbReference>
<protein>
    <submittedName>
        <fullName evidence="1">Uncharacterized protein</fullName>
    </submittedName>
</protein>
<dbReference type="Proteomes" id="UP001150569">
    <property type="component" value="Unassembled WGS sequence"/>
</dbReference>
<dbReference type="GO" id="GO:0005737">
    <property type="term" value="C:cytoplasm"/>
    <property type="evidence" value="ECO:0007669"/>
    <property type="project" value="TreeGrafter"/>
</dbReference>
<proteinExistence type="predicted"/>
<dbReference type="OrthoDB" id="498286at2759"/>
<reference evidence="1" key="1">
    <citation type="submission" date="2022-07" db="EMBL/GenBank/DDBJ databases">
        <title>Phylogenomic reconstructions and comparative analyses of Kickxellomycotina fungi.</title>
        <authorList>
            <person name="Reynolds N.K."/>
            <person name="Stajich J.E."/>
            <person name="Barry K."/>
            <person name="Grigoriev I.V."/>
            <person name="Crous P."/>
            <person name="Smith M.E."/>
        </authorList>
    </citation>
    <scope>NUCLEOTIDE SEQUENCE</scope>
    <source>
        <strain evidence="1">RSA 861</strain>
    </source>
</reference>
<dbReference type="GO" id="GO:0006044">
    <property type="term" value="P:N-acetylglucosamine metabolic process"/>
    <property type="evidence" value="ECO:0007669"/>
    <property type="project" value="TreeGrafter"/>
</dbReference>
<keyword evidence="2" id="KW-1185">Reference proteome</keyword>
<dbReference type="PANTHER" id="PTHR35020">
    <property type="entry name" value="N-ACETYLGLUCOSAMINE-INDUCED PROTEIN 1"/>
    <property type="match status" value="1"/>
</dbReference>
<accession>A0A9W8AFL2</accession>
<dbReference type="EMBL" id="JANBPT010000019">
    <property type="protein sequence ID" value="KAJ1929993.1"/>
    <property type="molecule type" value="Genomic_DNA"/>
</dbReference>
<evidence type="ECO:0000313" key="1">
    <source>
        <dbReference type="EMBL" id="KAJ1929993.1"/>
    </source>
</evidence>
<comment type="caution">
    <text evidence="1">The sequence shown here is derived from an EMBL/GenBank/DDBJ whole genome shotgun (WGS) entry which is preliminary data.</text>
</comment>
<sequence length="202" mass="22498">MLTTFAAHPSSLTEDSAQIRYATHLKSWDELAAIIASGDYTDLNRTREGQEEYDQAKVHYDQHHGGIAQYVMKNRLHWTLEGVLETQQRVRKSLAAAIPSAANNSLAPTVVSQPAGAPSSWPFDPALTQILSNDYPYALDKAITHQVLWSQLPLDPNDPRVHAYLTHRFADCDVLFMVHNPALQSVRAIPHGHVFTRPKVAA</sequence>
<dbReference type="Pfam" id="PF12239">
    <property type="entry name" value="DUF3605"/>
    <property type="match status" value="1"/>
</dbReference>
<evidence type="ECO:0000313" key="2">
    <source>
        <dbReference type="Proteomes" id="UP001150569"/>
    </source>
</evidence>
<organism evidence="1 2">
    <name type="scientific">Tieghemiomyces parasiticus</name>
    <dbReference type="NCBI Taxonomy" id="78921"/>
    <lineage>
        <taxon>Eukaryota</taxon>
        <taxon>Fungi</taxon>
        <taxon>Fungi incertae sedis</taxon>
        <taxon>Zoopagomycota</taxon>
        <taxon>Kickxellomycotina</taxon>
        <taxon>Dimargaritomycetes</taxon>
        <taxon>Dimargaritales</taxon>
        <taxon>Dimargaritaceae</taxon>
        <taxon>Tieghemiomyces</taxon>
    </lineage>
</organism>
<gene>
    <name evidence="1" type="ORF">IWQ60_000722</name>
</gene>